<feature type="non-terminal residue" evidence="8">
    <location>
        <position position="144"/>
    </location>
</feature>
<evidence type="ECO:0000259" key="7">
    <source>
        <dbReference type="Pfam" id="PF13649"/>
    </source>
</evidence>
<protein>
    <recommendedName>
        <fullName evidence="1">type I protein arginine methyltransferase</fullName>
        <ecNumber evidence="1">2.1.1.319</ecNumber>
    </recommendedName>
</protein>
<proteinExistence type="predicted"/>
<dbReference type="GO" id="GO:0032259">
    <property type="term" value="P:methylation"/>
    <property type="evidence" value="ECO:0007669"/>
    <property type="project" value="UniProtKB-KW"/>
</dbReference>
<evidence type="ECO:0000256" key="2">
    <source>
        <dbReference type="ARBA" id="ARBA00022603"/>
    </source>
</evidence>
<dbReference type="PANTHER" id="PTHR11006">
    <property type="entry name" value="PROTEIN ARGININE N-METHYLTRANSFERASE"/>
    <property type="match status" value="1"/>
</dbReference>
<keyword evidence="2 6" id="KW-0489">Methyltransferase</keyword>
<gene>
    <name evidence="8" type="ORF">CAUPRSCDRAFT_12911</name>
</gene>
<dbReference type="CDD" id="cd02440">
    <property type="entry name" value="AdoMet_MTases"/>
    <property type="match status" value="1"/>
</dbReference>
<evidence type="ECO:0000256" key="6">
    <source>
        <dbReference type="PROSITE-ProRule" id="PRU01015"/>
    </source>
</evidence>
<dbReference type="PANTHER" id="PTHR11006:SF53">
    <property type="entry name" value="PROTEIN ARGININE N-METHYLTRANSFERASE 3"/>
    <property type="match status" value="1"/>
</dbReference>
<dbReference type="InterPro" id="IPR029063">
    <property type="entry name" value="SAM-dependent_MTases_sf"/>
</dbReference>
<dbReference type="GO" id="GO:0005634">
    <property type="term" value="C:nucleus"/>
    <property type="evidence" value="ECO:0007669"/>
    <property type="project" value="TreeGrafter"/>
</dbReference>
<evidence type="ECO:0000256" key="1">
    <source>
        <dbReference type="ARBA" id="ARBA00011925"/>
    </source>
</evidence>
<dbReference type="InterPro" id="IPR025799">
    <property type="entry name" value="Arg_MeTrfase"/>
</dbReference>
<keyword evidence="3 6" id="KW-0808">Transferase</keyword>
<feature type="domain" description="Methyltransferase" evidence="7">
    <location>
        <begin position="57"/>
        <end position="132"/>
    </location>
</feature>
<evidence type="ECO:0000313" key="9">
    <source>
        <dbReference type="Proteomes" id="UP000268535"/>
    </source>
</evidence>
<comment type="catalytic activity">
    <reaction evidence="5">
        <text>L-arginyl-[protein] + S-adenosyl-L-methionine = N(omega)-methyl-L-arginyl-[protein] + S-adenosyl-L-homocysteine + H(+)</text>
        <dbReference type="Rhea" id="RHEA:48100"/>
        <dbReference type="Rhea" id="RHEA-COMP:10532"/>
        <dbReference type="Rhea" id="RHEA-COMP:11990"/>
        <dbReference type="ChEBI" id="CHEBI:15378"/>
        <dbReference type="ChEBI" id="CHEBI:29965"/>
        <dbReference type="ChEBI" id="CHEBI:57856"/>
        <dbReference type="ChEBI" id="CHEBI:59789"/>
        <dbReference type="ChEBI" id="CHEBI:65280"/>
    </reaction>
    <physiologicalReaction direction="left-to-right" evidence="5">
        <dbReference type="Rhea" id="RHEA:48101"/>
    </physiologicalReaction>
</comment>
<evidence type="ECO:0000256" key="3">
    <source>
        <dbReference type="ARBA" id="ARBA00022679"/>
    </source>
</evidence>
<dbReference type="SUPFAM" id="SSF53335">
    <property type="entry name" value="S-adenosyl-L-methionine-dependent methyltransferases"/>
    <property type="match status" value="1"/>
</dbReference>
<sequence>MSDAAVAKTNDKSARDYYFDSYAHYGIHEEMLKDEVRTKSYRDAIMLNSHLFKDKVVLDVGCGTGILCMFASRAGAKRVIGVDMSDIIDHAKIVVRDNGFTEDQILLLKGKMEEVELPVQHVDIIISEWMGYCLLYESMLNTVL</sequence>
<dbReference type="InterPro" id="IPR041698">
    <property type="entry name" value="Methyltransf_25"/>
</dbReference>
<organism evidence="8 9">
    <name type="scientific">Caulochytrium protostelioides</name>
    <dbReference type="NCBI Taxonomy" id="1555241"/>
    <lineage>
        <taxon>Eukaryota</taxon>
        <taxon>Fungi</taxon>
        <taxon>Fungi incertae sedis</taxon>
        <taxon>Chytridiomycota</taxon>
        <taxon>Chytridiomycota incertae sedis</taxon>
        <taxon>Chytridiomycetes</taxon>
        <taxon>Caulochytriales</taxon>
        <taxon>Caulochytriaceae</taxon>
        <taxon>Caulochytrium</taxon>
    </lineage>
</organism>
<dbReference type="Pfam" id="PF13649">
    <property type="entry name" value="Methyltransf_25"/>
    <property type="match status" value="1"/>
</dbReference>
<dbReference type="GO" id="GO:0042054">
    <property type="term" value="F:histone methyltransferase activity"/>
    <property type="evidence" value="ECO:0007669"/>
    <property type="project" value="TreeGrafter"/>
</dbReference>
<evidence type="ECO:0000256" key="4">
    <source>
        <dbReference type="ARBA" id="ARBA00022691"/>
    </source>
</evidence>
<keyword evidence="4 6" id="KW-0949">S-adenosyl-L-methionine</keyword>
<dbReference type="Proteomes" id="UP000268535">
    <property type="component" value="Unassembled WGS sequence"/>
</dbReference>
<evidence type="ECO:0000313" key="8">
    <source>
        <dbReference type="EMBL" id="RKO95392.1"/>
    </source>
</evidence>
<accession>A0A4P9WRY3</accession>
<dbReference type="FunFam" id="3.40.50.150:FF:000003">
    <property type="entry name" value="Blast:Protein arginine N-methyltransferase 1"/>
    <property type="match status" value="1"/>
</dbReference>
<reference evidence="9" key="1">
    <citation type="journal article" date="2018" name="Nat. Microbiol.">
        <title>Leveraging single-cell genomics to expand the fungal tree of life.</title>
        <authorList>
            <person name="Ahrendt S.R."/>
            <person name="Quandt C.A."/>
            <person name="Ciobanu D."/>
            <person name="Clum A."/>
            <person name="Salamov A."/>
            <person name="Andreopoulos B."/>
            <person name="Cheng J.F."/>
            <person name="Woyke T."/>
            <person name="Pelin A."/>
            <person name="Henrissat B."/>
            <person name="Reynolds N.K."/>
            <person name="Benny G.L."/>
            <person name="Smith M.E."/>
            <person name="James T.Y."/>
            <person name="Grigoriev I.V."/>
        </authorList>
    </citation>
    <scope>NUCLEOTIDE SEQUENCE [LARGE SCALE GENOMIC DNA]</scope>
    <source>
        <strain evidence="9">ATCC 52028</strain>
    </source>
</reference>
<dbReference type="EC" id="2.1.1.319" evidence="1"/>
<dbReference type="EMBL" id="ML011913">
    <property type="protein sequence ID" value="RKO95392.1"/>
    <property type="molecule type" value="Genomic_DNA"/>
</dbReference>
<dbReference type="AlphaFoldDB" id="A0A4P9WRY3"/>
<dbReference type="PROSITE" id="PS51678">
    <property type="entry name" value="SAM_MT_PRMT"/>
    <property type="match status" value="1"/>
</dbReference>
<evidence type="ECO:0000256" key="5">
    <source>
        <dbReference type="ARBA" id="ARBA00049303"/>
    </source>
</evidence>
<name>A0A4P9WRY3_9FUNG</name>
<dbReference type="Gene3D" id="3.40.50.150">
    <property type="entry name" value="Vaccinia Virus protein VP39"/>
    <property type="match status" value="1"/>
</dbReference>
<dbReference type="GO" id="GO:0035242">
    <property type="term" value="F:protein-arginine omega-N asymmetric methyltransferase activity"/>
    <property type="evidence" value="ECO:0007669"/>
    <property type="project" value="UniProtKB-EC"/>
</dbReference>